<dbReference type="SFLD" id="SFLDG01212">
    <property type="entry name" value="Phytoene_synthase_like"/>
    <property type="match status" value="1"/>
</dbReference>
<dbReference type="PANTHER" id="PTHR31480">
    <property type="entry name" value="BIFUNCTIONAL LYCOPENE CYCLASE/PHYTOENE SYNTHASE"/>
    <property type="match status" value="1"/>
</dbReference>
<dbReference type="NCBIfam" id="TIGR03464">
    <property type="entry name" value="HpnC"/>
    <property type="match status" value="1"/>
</dbReference>
<keyword evidence="2" id="KW-1185">Reference proteome</keyword>
<evidence type="ECO:0000313" key="1">
    <source>
        <dbReference type="EMBL" id="VVE24527.1"/>
    </source>
</evidence>
<comment type="caution">
    <text evidence="1">The sequence shown here is derived from an EMBL/GenBank/DDBJ whole genome shotgun (WGS) entry which is preliminary data.</text>
</comment>
<dbReference type="Proteomes" id="UP000366065">
    <property type="component" value="Unassembled WGS sequence"/>
</dbReference>
<proteinExistence type="predicted"/>
<dbReference type="SUPFAM" id="SSF48576">
    <property type="entry name" value="Terpenoid synthases"/>
    <property type="match status" value="1"/>
</dbReference>
<dbReference type="SFLD" id="SFLDS00005">
    <property type="entry name" value="Isoprenoid_Synthase_Type_I"/>
    <property type="match status" value="1"/>
</dbReference>
<reference evidence="1 2" key="1">
    <citation type="submission" date="2019-08" db="EMBL/GenBank/DDBJ databases">
        <authorList>
            <person name="Peeters C."/>
        </authorList>
    </citation>
    <scope>NUCLEOTIDE SEQUENCE [LARGE SCALE GENOMIC DNA]</scope>
    <source>
        <strain evidence="1 2">LMG 20602</strain>
    </source>
</reference>
<organism evidence="1 2">
    <name type="scientific">Pandoraea capi</name>
    <dbReference type="NCBI Taxonomy" id="2508286"/>
    <lineage>
        <taxon>Bacteria</taxon>
        <taxon>Pseudomonadati</taxon>
        <taxon>Pseudomonadota</taxon>
        <taxon>Betaproteobacteria</taxon>
        <taxon>Burkholderiales</taxon>
        <taxon>Burkholderiaceae</taxon>
        <taxon>Pandoraea</taxon>
    </lineage>
</organism>
<evidence type="ECO:0000313" key="2">
    <source>
        <dbReference type="Proteomes" id="UP000366065"/>
    </source>
</evidence>
<dbReference type="EMBL" id="CABPRV010000008">
    <property type="protein sequence ID" value="VVE24527.1"/>
    <property type="molecule type" value="Genomic_DNA"/>
</dbReference>
<dbReference type="InterPro" id="IPR002060">
    <property type="entry name" value="Squ/phyt_synthse"/>
</dbReference>
<dbReference type="InterPro" id="IPR033904">
    <property type="entry name" value="Trans_IPPS_HH"/>
</dbReference>
<name>A0ABY6W4C0_9BURK</name>
<sequence length="314" mass="34956">MPTRDGRFQAGRVSDTPNPGGIALICLTSLMTSEAKIEHYENFPVASVLLPREMRAPVGVIYNFARTADDIADEGDATNAERHAGLAAYQAELDKIAAGTPTSPDKPLFAALARVIAEHQLSVQPFSDLLSAFDQDIETKRYGTFAELRDYTRRSADPVGRIMLRLFKLDTPENIACSDDICSALQLINFWQDVEVDWRKARVYLPQDDMARFGVTDADIGAQKYDDNWRALMRYEVDSARKMMLRGAPLANRVPGRFGLELCCVVHGGLRILDMIEAADYDVFRHRPQLGKSDGIRVFLRGLCMKLSGTPPKA</sequence>
<dbReference type="InterPro" id="IPR017827">
    <property type="entry name" value="HSQ_synthase_HpnC"/>
</dbReference>
<accession>A0ABY6W4C0</accession>
<dbReference type="CDD" id="cd00683">
    <property type="entry name" value="Trans_IPPS_HH"/>
    <property type="match status" value="1"/>
</dbReference>
<gene>
    <name evidence="1" type="ORF">PCA20602_03323</name>
</gene>
<dbReference type="SFLD" id="SFLDG01018">
    <property type="entry name" value="Squalene/Phytoene_Synthase_Lik"/>
    <property type="match status" value="1"/>
</dbReference>
<dbReference type="Gene3D" id="1.10.600.10">
    <property type="entry name" value="Farnesyl Diphosphate Synthase"/>
    <property type="match status" value="1"/>
</dbReference>
<dbReference type="InterPro" id="IPR008949">
    <property type="entry name" value="Isoprenoid_synthase_dom_sf"/>
</dbReference>
<dbReference type="Pfam" id="PF00494">
    <property type="entry name" value="SQS_PSY"/>
    <property type="match status" value="1"/>
</dbReference>
<dbReference type="InterPro" id="IPR044843">
    <property type="entry name" value="Trans_IPPS_bact-type"/>
</dbReference>
<protein>
    <submittedName>
        <fullName evidence="1">Squalene synthase HpnC</fullName>
    </submittedName>
</protein>